<evidence type="ECO:0000256" key="13">
    <source>
        <dbReference type="ARBA" id="ARBA00022842"/>
    </source>
</evidence>
<keyword evidence="13" id="KW-0460">Magnesium</keyword>
<dbReference type="PROSITE" id="PS01012">
    <property type="entry name" value="FOLYLPOLYGLU_SYNT_2"/>
    <property type="match status" value="1"/>
</dbReference>
<evidence type="ECO:0000313" key="24">
    <source>
        <dbReference type="EMBL" id="SHI36414.1"/>
    </source>
</evidence>
<dbReference type="SUPFAM" id="SSF53244">
    <property type="entry name" value="MurD-like peptide ligases, peptide-binding domain"/>
    <property type="match status" value="1"/>
</dbReference>
<evidence type="ECO:0000256" key="1">
    <source>
        <dbReference type="ARBA" id="ARBA00001946"/>
    </source>
</evidence>
<sequence length="405" mass="45515">MTYQDTLNWMFSQLPMYQRQGKTAFKKDLKNTLKLASRLNHPELKFKSVHVAGTNGKGSSSHMLASILQESGYKVGLYTSPHLKDFRERIKINGKEVSKQFVIGFIKRNKVFFKANKLSFFEMTVGMAFDYFAKQKVDIAIIEVGLGGRLDSTNIITPEVSVITNIGLDHTQFLGDTLEAIAYEKGGIIKPRIPVVIGETQKETTPVFKKIAEENYSNIVFADKEITSDYKSDLIGSYQSKNIKTVIRTIKTLQKKGFKISENNLKQGLQNVVKNTGLLGRWQTLNVNPKVVCDTGHNKEGLTYVMQQLSNETFNKLLIVFGVVNDKDLTSIIGLLPKKATYYFCKPDISRGLDATELKNEFSKYNLKGEAYNSVNEAYEMALNNADIDDFVFIGGSTFVVAEII</sequence>
<dbReference type="STRING" id="1178825.SAMN05216261_0452"/>
<evidence type="ECO:0000256" key="19">
    <source>
        <dbReference type="ARBA" id="ARBA00047808"/>
    </source>
</evidence>
<evidence type="ECO:0000256" key="14">
    <source>
        <dbReference type="ARBA" id="ARBA00022909"/>
    </source>
</evidence>
<keyword evidence="12" id="KW-0067">ATP-binding</keyword>
<dbReference type="AlphaFoldDB" id="A0A1M6AIV8"/>
<keyword evidence="11" id="KW-0547">Nucleotide-binding</keyword>
<dbReference type="InterPro" id="IPR018109">
    <property type="entry name" value="Folylpolyglutamate_synth_CS"/>
</dbReference>
<dbReference type="PIRSF" id="PIRSF001563">
    <property type="entry name" value="Folylpolyglu_synth"/>
    <property type="match status" value="1"/>
</dbReference>
<evidence type="ECO:0000256" key="3">
    <source>
        <dbReference type="ARBA" id="ARBA00004799"/>
    </source>
</evidence>
<comment type="catalytic activity">
    <reaction evidence="20">
        <text>(6R)-5,10-methylenetetrahydrofolyl-(gamma-L-Glu)(n) + L-glutamate + ATP = (6R)-5,10-methylenetetrahydrofolyl-(gamma-L-Glu)(n+1) + ADP + phosphate + H(+)</text>
        <dbReference type="Rhea" id="RHEA:51912"/>
        <dbReference type="Rhea" id="RHEA-COMP:13257"/>
        <dbReference type="Rhea" id="RHEA-COMP:13258"/>
        <dbReference type="ChEBI" id="CHEBI:15378"/>
        <dbReference type="ChEBI" id="CHEBI:29985"/>
        <dbReference type="ChEBI" id="CHEBI:30616"/>
        <dbReference type="ChEBI" id="CHEBI:43474"/>
        <dbReference type="ChEBI" id="CHEBI:136572"/>
        <dbReference type="ChEBI" id="CHEBI:456216"/>
        <dbReference type="EC" id="6.3.2.17"/>
    </reaction>
</comment>
<name>A0A1M6AIV8_9FLAO</name>
<dbReference type="Gene3D" id="3.90.190.20">
    <property type="entry name" value="Mur ligase, C-terminal domain"/>
    <property type="match status" value="1"/>
</dbReference>
<dbReference type="eggNOG" id="COG0285">
    <property type="taxonomic scope" value="Bacteria"/>
</dbReference>
<keyword evidence="9" id="KW-0436">Ligase</keyword>
<dbReference type="GO" id="GO:0005524">
    <property type="term" value="F:ATP binding"/>
    <property type="evidence" value="ECO:0007669"/>
    <property type="project" value="UniProtKB-KW"/>
</dbReference>
<comment type="cofactor">
    <cofactor evidence="1">
        <name>Mg(2+)</name>
        <dbReference type="ChEBI" id="CHEBI:18420"/>
    </cofactor>
</comment>
<evidence type="ECO:0000256" key="5">
    <source>
        <dbReference type="ARBA" id="ARBA00008276"/>
    </source>
</evidence>
<dbReference type="NCBIfam" id="TIGR01499">
    <property type="entry name" value="folC"/>
    <property type="match status" value="1"/>
</dbReference>
<accession>A0A1M6AIV8</accession>
<keyword evidence="14" id="KW-0289">Folate biosynthesis</keyword>
<evidence type="ECO:0000259" key="23">
    <source>
        <dbReference type="Pfam" id="PF08245"/>
    </source>
</evidence>
<reference evidence="24 25" key="1">
    <citation type="submission" date="2016-11" db="EMBL/GenBank/DDBJ databases">
        <authorList>
            <person name="Jaros S."/>
            <person name="Januszkiewicz K."/>
            <person name="Wedrychowicz H."/>
        </authorList>
    </citation>
    <scope>NUCLEOTIDE SEQUENCE [LARGE SCALE GENOMIC DNA]</scope>
    <source>
        <strain evidence="24 25">CGMCC 1.12213</strain>
    </source>
</reference>
<dbReference type="GO" id="GO:0005737">
    <property type="term" value="C:cytoplasm"/>
    <property type="evidence" value="ECO:0007669"/>
    <property type="project" value="TreeGrafter"/>
</dbReference>
<feature type="domain" description="Mur ligase central" evidence="23">
    <location>
        <begin position="51"/>
        <end position="245"/>
    </location>
</feature>
<dbReference type="EC" id="6.3.2.17" evidence="7"/>
<evidence type="ECO:0000256" key="12">
    <source>
        <dbReference type="ARBA" id="ARBA00022840"/>
    </source>
</evidence>
<dbReference type="Pfam" id="PF08245">
    <property type="entry name" value="Mur_ligase_M"/>
    <property type="match status" value="1"/>
</dbReference>
<comment type="catalytic activity">
    <reaction evidence="21">
        <text>7,8-dihydropteroate + L-glutamate + ATP = 7,8-dihydrofolate + ADP + phosphate + H(+)</text>
        <dbReference type="Rhea" id="RHEA:23584"/>
        <dbReference type="ChEBI" id="CHEBI:15378"/>
        <dbReference type="ChEBI" id="CHEBI:17839"/>
        <dbReference type="ChEBI" id="CHEBI:29985"/>
        <dbReference type="ChEBI" id="CHEBI:30616"/>
        <dbReference type="ChEBI" id="CHEBI:43474"/>
        <dbReference type="ChEBI" id="CHEBI:57451"/>
        <dbReference type="ChEBI" id="CHEBI:456216"/>
        <dbReference type="EC" id="6.3.2.12"/>
    </reaction>
</comment>
<evidence type="ECO:0000256" key="2">
    <source>
        <dbReference type="ARBA" id="ARBA00002714"/>
    </source>
</evidence>
<dbReference type="EMBL" id="FQYK01000001">
    <property type="protein sequence ID" value="SHI36414.1"/>
    <property type="molecule type" value="Genomic_DNA"/>
</dbReference>
<evidence type="ECO:0000256" key="17">
    <source>
        <dbReference type="ARBA" id="ARBA00032510"/>
    </source>
</evidence>
<dbReference type="PANTHER" id="PTHR11136">
    <property type="entry name" value="FOLYLPOLYGLUTAMATE SYNTHASE-RELATED"/>
    <property type="match status" value="1"/>
</dbReference>
<evidence type="ECO:0000256" key="9">
    <source>
        <dbReference type="ARBA" id="ARBA00022598"/>
    </source>
</evidence>
<dbReference type="GO" id="GO:0046656">
    <property type="term" value="P:folic acid biosynthetic process"/>
    <property type="evidence" value="ECO:0007669"/>
    <property type="project" value="UniProtKB-KW"/>
</dbReference>
<dbReference type="OrthoDB" id="9809356at2"/>
<feature type="domain" description="Mur ligase C-terminal" evidence="22">
    <location>
        <begin position="280"/>
        <end position="397"/>
    </location>
</feature>
<evidence type="ECO:0000256" key="7">
    <source>
        <dbReference type="ARBA" id="ARBA00013025"/>
    </source>
</evidence>
<comment type="pathway">
    <text evidence="3">Cofactor biosynthesis; tetrahydrofolate biosynthesis; 7,8-dihydrofolate from 2-amino-4-hydroxy-6-hydroxymethyl-7,8-dihydropteridine diphosphate and 4-aminobenzoate: step 2/2.</text>
</comment>
<evidence type="ECO:0000256" key="4">
    <source>
        <dbReference type="ARBA" id="ARBA00005150"/>
    </source>
</evidence>
<dbReference type="PANTHER" id="PTHR11136:SF0">
    <property type="entry name" value="DIHYDROFOLATE SYNTHETASE-RELATED"/>
    <property type="match status" value="1"/>
</dbReference>
<gene>
    <name evidence="24" type="ORF">SAMN05216261_0452</name>
</gene>
<dbReference type="InterPro" id="IPR013221">
    <property type="entry name" value="Mur_ligase_cen"/>
</dbReference>
<dbReference type="InterPro" id="IPR001645">
    <property type="entry name" value="Folylpolyglutamate_synth"/>
</dbReference>
<dbReference type="InterPro" id="IPR004101">
    <property type="entry name" value="Mur_ligase_C"/>
</dbReference>
<dbReference type="InterPro" id="IPR036615">
    <property type="entry name" value="Mur_ligase_C_dom_sf"/>
</dbReference>
<keyword evidence="25" id="KW-1185">Reference proteome</keyword>
<evidence type="ECO:0000313" key="25">
    <source>
        <dbReference type="Proteomes" id="UP000184396"/>
    </source>
</evidence>
<dbReference type="Proteomes" id="UP000184396">
    <property type="component" value="Unassembled WGS sequence"/>
</dbReference>
<comment type="catalytic activity">
    <reaction evidence="19">
        <text>10-formyltetrahydrofolyl-(gamma-L-Glu)(n) + L-glutamate + ATP = 10-formyltetrahydrofolyl-(gamma-L-Glu)(n+1) + ADP + phosphate + H(+)</text>
        <dbReference type="Rhea" id="RHEA:51904"/>
        <dbReference type="Rhea" id="RHEA-COMP:13088"/>
        <dbReference type="Rhea" id="RHEA-COMP:14300"/>
        <dbReference type="ChEBI" id="CHEBI:15378"/>
        <dbReference type="ChEBI" id="CHEBI:29985"/>
        <dbReference type="ChEBI" id="CHEBI:30616"/>
        <dbReference type="ChEBI" id="CHEBI:43474"/>
        <dbReference type="ChEBI" id="CHEBI:134413"/>
        <dbReference type="ChEBI" id="CHEBI:456216"/>
        <dbReference type="EC" id="6.3.2.17"/>
    </reaction>
</comment>
<dbReference type="GO" id="GO:0046872">
    <property type="term" value="F:metal ion binding"/>
    <property type="evidence" value="ECO:0007669"/>
    <property type="project" value="UniProtKB-KW"/>
</dbReference>
<dbReference type="EC" id="6.3.2.12" evidence="6"/>
<comment type="pathway">
    <text evidence="4">Cofactor biosynthesis; tetrahydrofolylpolyglutamate biosynthesis.</text>
</comment>
<dbReference type="InterPro" id="IPR036565">
    <property type="entry name" value="Mur-like_cat_sf"/>
</dbReference>
<evidence type="ECO:0000256" key="8">
    <source>
        <dbReference type="ARBA" id="ARBA00019357"/>
    </source>
</evidence>
<organism evidence="24 25">
    <name type="scientific">Algibacter luteus</name>
    <dbReference type="NCBI Taxonomy" id="1178825"/>
    <lineage>
        <taxon>Bacteria</taxon>
        <taxon>Pseudomonadati</taxon>
        <taxon>Bacteroidota</taxon>
        <taxon>Flavobacteriia</taxon>
        <taxon>Flavobacteriales</taxon>
        <taxon>Flavobacteriaceae</taxon>
        <taxon>Algibacter</taxon>
    </lineage>
</organism>
<dbReference type="SUPFAM" id="SSF53623">
    <property type="entry name" value="MurD-like peptide ligases, catalytic domain"/>
    <property type="match status" value="1"/>
</dbReference>
<evidence type="ECO:0000256" key="15">
    <source>
        <dbReference type="ARBA" id="ARBA00030048"/>
    </source>
</evidence>
<evidence type="ECO:0000256" key="20">
    <source>
        <dbReference type="ARBA" id="ARBA00049035"/>
    </source>
</evidence>
<comment type="similarity">
    <text evidence="5">Belongs to the folylpolyglutamate synthase family.</text>
</comment>
<evidence type="ECO:0000256" key="6">
    <source>
        <dbReference type="ARBA" id="ARBA00013023"/>
    </source>
</evidence>
<dbReference type="Gene3D" id="3.40.1190.10">
    <property type="entry name" value="Mur-like, catalytic domain"/>
    <property type="match status" value="1"/>
</dbReference>
<evidence type="ECO:0000256" key="18">
    <source>
        <dbReference type="ARBA" id="ARBA00047493"/>
    </source>
</evidence>
<dbReference type="Pfam" id="PF02875">
    <property type="entry name" value="Mur_ligase_C"/>
    <property type="match status" value="1"/>
</dbReference>
<dbReference type="GO" id="GO:0008841">
    <property type="term" value="F:dihydrofolate synthase activity"/>
    <property type="evidence" value="ECO:0007669"/>
    <property type="project" value="UniProtKB-EC"/>
</dbReference>
<evidence type="ECO:0000256" key="16">
    <source>
        <dbReference type="ARBA" id="ARBA00030592"/>
    </source>
</evidence>
<dbReference type="FunFam" id="3.40.1190.10:FF:000011">
    <property type="entry name" value="Folylpolyglutamate synthase/dihydrofolate synthase"/>
    <property type="match status" value="1"/>
</dbReference>
<comment type="catalytic activity">
    <reaction evidence="18">
        <text>(6S)-5,6,7,8-tetrahydrofolyl-(gamma-L-Glu)(n) + L-glutamate + ATP = (6S)-5,6,7,8-tetrahydrofolyl-(gamma-L-Glu)(n+1) + ADP + phosphate + H(+)</text>
        <dbReference type="Rhea" id="RHEA:10580"/>
        <dbReference type="Rhea" id="RHEA-COMP:14738"/>
        <dbReference type="Rhea" id="RHEA-COMP:14740"/>
        <dbReference type="ChEBI" id="CHEBI:15378"/>
        <dbReference type="ChEBI" id="CHEBI:29985"/>
        <dbReference type="ChEBI" id="CHEBI:30616"/>
        <dbReference type="ChEBI" id="CHEBI:43474"/>
        <dbReference type="ChEBI" id="CHEBI:141005"/>
        <dbReference type="ChEBI" id="CHEBI:456216"/>
        <dbReference type="EC" id="6.3.2.17"/>
    </reaction>
</comment>
<dbReference type="GO" id="GO:0004326">
    <property type="term" value="F:tetrahydrofolylpolyglutamate synthase activity"/>
    <property type="evidence" value="ECO:0007669"/>
    <property type="project" value="UniProtKB-EC"/>
</dbReference>
<protein>
    <recommendedName>
        <fullName evidence="8">Dihydrofolate synthase/folylpolyglutamate synthase</fullName>
        <ecNumber evidence="6">6.3.2.12</ecNumber>
        <ecNumber evidence="7">6.3.2.17</ecNumber>
    </recommendedName>
    <alternativeName>
        <fullName evidence="17">Folylpoly-gamma-glutamate synthetase-dihydrofolate synthetase</fullName>
    </alternativeName>
    <alternativeName>
        <fullName evidence="15">Folylpolyglutamate synthetase</fullName>
    </alternativeName>
    <alternativeName>
        <fullName evidence="16">Tetrahydrofolylpolyglutamate synthase</fullName>
    </alternativeName>
</protein>
<evidence type="ECO:0000256" key="10">
    <source>
        <dbReference type="ARBA" id="ARBA00022723"/>
    </source>
</evidence>
<evidence type="ECO:0000256" key="21">
    <source>
        <dbReference type="ARBA" id="ARBA00049161"/>
    </source>
</evidence>
<dbReference type="RefSeq" id="WP_019386209.1">
    <property type="nucleotide sequence ID" value="NZ_ALIH01000001.1"/>
</dbReference>
<comment type="function">
    <text evidence="2">Functions in two distinct reactions of the de novo folate biosynthetic pathway. Catalyzes the addition of a glutamate residue to dihydropteroate (7,8-dihydropteroate or H2Pte) to form dihydrofolate (7,8-dihydrofolate monoglutamate or H2Pte-Glu). Also catalyzes successive additions of L-glutamate to tetrahydrofolate or 10-formyltetrahydrofolate or 5,10-methylenetetrahydrofolate, leading to folylpolyglutamate derivatives.</text>
</comment>
<evidence type="ECO:0000259" key="22">
    <source>
        <dbReference type="Pfam" id="PF02875"/>
    </source>
</evidence>
<evidence type="ECO:0000256" key="11">
    <source>
        <dbReference type="ARBA" id="ARBA00022741"/>
    </source>
</evidence>
<proteinExistence type="inferred from homology"/>
<dbReference type="PROSITE" id="PS01011">
    <property type="entry name" value="FOLYLPOLYGLU_SYNT_1"/>
    <property type="match status" value="1"/>
</dbReference>
<keyword evidence="10" id="KW-0479">Metal-binding</keyword>